<dbReference type="Gene3D" id="2.80.10.50">
    <property type="match status" value="1"/>
</dbReference>
<gene>
    <name evidence="2" type="primary">masp9.8</name>
</gene>
<organism evidence="2">
    <name type="scientific">Malacosoma sp. alphabaculovirus</name>
    <dbReference type="NCBI Taxonomy" id="1881632"/>
    <lineage>
        <taxon>Viruses</taxon>
        <taxon>Viruses incertae sedis</taxon>
        <taxon>Naldaviricetes</taxon>
        <taxon>Lefavirales</taxon>
        <taxon>Baculoviridae</taxon>
        <taxon>Alphabaculovirus</taxon>
    </lineage>
</organism>
<evidence type="ECO:0000313" key="2">
    <source>
        <dbReference type="EMBL" id="ANW12322.1"/>
    </source>
</evidence>
<dbReference type="CDD" id="cd23311">
    <property type="entry name" value="beta-trefoil_FGF_Bnl-like"/>
    <property type="match status" value="1"/>
</dbReference>
<dbReference type="GO" id="GO:0008083">
    <property type="term" value="F:growth factor activity"/>
    <property type="evidence" value="ECO:0007669"/>
    <property type="project" value="InterPro"/>
</dbReference>
<sequence length="328" mass="37015">MYMSIILISLAAMAAAIPLPAGTENSIQLRINHMMLQIDADGNVNGTDYAGKNSTLFRRHATANGTLIRSSSSCHFLCMNLCGYVYTSKVPNSECLFVEDFDVDSHYTNLYRLLNDKKRGYVALNKVGKMRRLVVSNNRTVKVNLRDTMSITVKLWEKHMENDSCVPFNDKKMTKKLHYIPEKKCTDPDVATAAANAATKRDISKKRMAENDLPDRDDFDYTEEYIGKEGATMENLYYIKGQEELHINLFADQMFGTAAAAITTTTTTEKSKAFNSALEIDIERMLLPPPKPFNYSDEEAMMAKNKNVFFISNGVFLNNDKCALRKVN</sequence>
<dbReference type="EMBL" id="KU696415">
    <property type="protein sequence ID" value="ANW12322.1"/>
    <property type="molecule type" value="Genomic_DNA"/>
</dbReference>
<protein>
    <submittedName>
        <fullName evidence="2">Fibroblast growth factor</fullName>
    </submittedName>
</protein>
<comment type="similarity">
    <text evidence="1">Belongs to the heparin-binding growth factors family.</text>
</comment>
<name>A0A1B1V5M4_9ABAC</name>
<dbReference type="SUPFAM" id="SSF50353">
    <property type="entry name" value="Cytokine"/>
    <property type="match status" value="1"/>
</dbReference>
<dbReference type="InterPro" id="IPR002209">
    <property type="entry name" value="Fibroblast_GF_fam"/>
</dbReference>
<proteinExistence type="inferred from homology"/>
<dbReference type="SMART" id="SM00442">
    <property type="entry name" value="FGF"/>
    <property type="match status" value="1"/>
</dbReference>
<reference evidence="2" key="1">
    <citation type="submission" date="2016-02" db="EMBL/GenBank/DDBJ databases">
        <authorList>
            <person name="Wen L."/>
            <person name="He K."/>
            <person name="Yang H."/>
        </authorList>
    </citation>
    <scope>NUCLEOTIDE SEQUENCE</scope>
    <source>
        <strain evidence="2">164</strain>
    </source>
</reference>
<accession>A0A1B1V5M4</accession>
<evidence type="ECO:0000256" key="1">
    <source>
        <dbReference type="ARBA" id="ARBA00007936"/>
    </source>
</evidence>
<dbReference type="PANTHER" id="PTHR11486">
    <property type="entry name" value="FIBROBLAST GROWTH FACTOR"/>
    <property type="match status" value="1"/>
</dbReference>
<dbReference type="InterPro" id="IPR008996">
    <property type="entry name" value="IL1/FGF"/>
</dbReference>
<dbReference type="Pfam" id="PF00167">
    <property type="entry name" value="FGF"/>
    <property type="match status" value="1"/>
</dbReference>